<evidence type="ECO:0000313" key="1">
    <source>
        <dbReference type="EMBL" id="MDL2409948.1"/>
    </source>
</evidence>
<dbReference type="Proteomes" id="UP001172630">
    <property type="component" value="Unassembled WGS sequence"/>
</dbReference>
<accession>A0ABT7KMT5</accession>
<sequence length="178" mass="18958">MATPKQLVAKVAELTGVPEGTVVQHDRNLSVAELRTTGGRGLAVAKVTFEDAANLLIAVAGSRNVKDSVKTVREYRELVSSQPLDFGDVRRGHTFGDALSALIEATPKDRDLFSGGDGGTIEVSIFGPSPAARIEWHLPTSHGAVEYTGQRSRAFADLQFVSKFSQVTIGHVGDLVSD</sequence>
<protein>
    <submittedName>
        <fullName evidence="1">Uncharacterized protein</fullName>
    </submittedName>
</protein>
<organism evidence="1 2">
    <name type="scientific">Rhizobium calliandrae</name>
    <dbReference type="NCBI Taxonomy" id="1312182"/>
    <lineage>
        <taxon>Bacteria</taxon>
        <taxon>Pseudomonadati</taxon>
        <taxon>Pseudomonadota</taxon>
        <taxon>Alphaproteobacteria</taxon>
        <taxon>Hyphomicrobiales</taxon>
        <taxon>Rhizobiaceae</taxon>
        <taxon>Rhizobium/Agrobacterium group</taxon>
        <taxon>Rhizobium</taxon>
    </lineage>
</organism>
<evidence type="ECO:0000313" key="2">
    <source>
        <dbReference type="Proteomes" id="UP001172630"/>
    </source>
</evidence>
<comment type="caution">
    <text evidence="1">The sequence shown here is derived from an EMBL/GenBank/DDBJ whole genome shotgun (WGS) entry which is preliminary data.</text>
</comment>
<keyword evidence="2" id="KW-1185">Reference proteome</keyword>
<name>A0ABT7KMT5_9HYPH</name>
<dbReference type="RefSeq" id="WP_285883647.1">
    <property type="nucleotide sequence ID" value="NZ_JARFYN010000064.1"/>
</dbReference>
<dbReference type="EMBL" id="JARFYN010000064">
    <property type="protein sequence ID" value="MDL2409948.1"/>
    <property type="molecule type" value="Genomic_DNA"/>
</dbReference>
<gene>
    <name evidence="1" type="ORF">PY650_30900</name>
</gene>
<proteinExistence type="predicted"/>
<reference evidence="1" key="1">
    <citation type="submission" date="2023-06" db="EMBL/GenBank/DDBJ databases">
        <title>Phylogenetic Diversity of Rhizobium strains.</title>
        <authorList>
            <person name="Moura F.T."/>
            <person name="Helene L.C.F."/>
            <person name="Hungria M."/>
        </authorList>
    </citation>
    <scope>NUCLEOTIDE SEQUENCE</scope>
    <source>
        <strain evidence="1">CCGE524</strain>
    </source>
</reference>